<dbReference type="Proteomes" id="UP001501231">
    <property type="component" value="Unassembled WGS sequence"/>
</dbReference>
<evidence type="ECO:0008006" key="3">
    <source>
        <dbReference type="Google" id="ProtNLM"/>
    </source>
</evidence>
<evidence type="ECO:0000313" key="1">
    <source>
        <dbReference type="EMBL" id="GAA2402388.1"/>
    </source>
</evidence>
<dbReference type="SUPFAM" id="SSF54637">
    <property type="entry name" value="Thioesterase/thiol ester dehydrase-isomerase"/>
    <property type="match status" value="2"/>
</dbReference>
<organism evidence="1 2">
    <name type="scientific">Actinomadura vinacea</name>
    <dbReference type="NCBI Taxonomy" id="115336"/>
    <lineage>
        <taxon>Bacteria</taxon>
        <taxon>Bacillati</taxon>
        <taxon>Actinomycetota</taxon>
        <taxon>Actinomycetes</taxon>
        <taxon>Streptosporangiales</taxon>
        <taxon>Thermomonosporaceae</taxon>
        <taxon>Actinomadura</taxon>
    </lineage>
</organism>
<comment type="caution">
    <text evidence="1">The sequence shown here is derived from an EMBL/GenBank/DDBJ whole genome shotgun (WGS) entry which is preliminary data.</text>
</comment>
<dbReference type="EMBL" id="BAAARW010000002">
    <property type="protein sequence ID" value="GAA2402388.1"/>
    <property type="molecule type" value="Genomic_DNA"/>
</dbReference>
<dbReference type="Pfam" id="PF07977">
    <property type="entry name" value="FabA"/>
    <property type="match status" value="1"/>
</dbReference>
<gene>
    <name evidence="1" type="ORF">GCM10010191_07320</name>
</gene>
<reference evidence="2" key="1">
    <citation type="journal article" date="2019" name="Int. J. Syst. Evol. Microbiol.">
        <title>The Global Catalogue of Microorganisms (GCM) 10K type strain sequencing project: providing services to taxonomists for standard genome sequencing and annotation.</title>
        <authorList>
            <consortium name="The Broad Institute Genomics Platform"/>
            <consortium name="The Broad Institute Genome Sequencing Center for Infectious Disease"/>
            <person name="Wu L."/>
            <person name="Ma J."/>
        </authorList>
    </citation>
    <scope>NUCLEOTIDE SEQUENCE [LARGE SCALE GENOMIC DNA]</scope>
    <source>
        <strain evidence="2">JCM 3325</strain>
    </source>
</reference>
<keyword evidence="2" id="KW-1185">Reference proteome</keyword>
<protein>
    <recommendedName>
        <fullName evidence="3">Trans-2-decenoyl-[acyl-carrier-protein] isomerase</fullName>
    </recommendedName>
</protein>
<dbReference type="Gene3D" id="3.10.129.10">
    <property type="entry name" value="Hotdog Thioesterase"/>
    <property type="match status" value="3"/>
</dbReference>
<dbReference type="InterPro" id="IPR013114">
    <property type="entry name" value="FabA_FabZ"/>
</dbReference>
<dbReference type="InterPro" id="IPR029069">
    <property type="entry name" value="HotDog_dom_sf"/>
</dbReference>
<evidence type="ECO:0000313" key="2">
    <source>
        <dbReference type="Proteomes" id="UP001501231"/>
    </source>
</evidence>
<proteinExistence type="predicted"/>
<accession>A0ABP5VIJ6</accession>
<sequence>MTTTADDDLLAFEGEAFHFDVGAFDVEPQPARPARPGPSGVRGPDAVARVAGRLRDRVATAHASALAAQEALQRLRVAALTTAPMPEVPAADLARPRAVAPVLGTFVVTMERTGGDGLAIVATPIEARPRELPRPATTEGAFKPLARTGAERLGPDDLDRLRSGDVAGVFGAAYDQDGCNPGIRLFTTGHGMLVEVGETTRRAGRWHHGRMRAACALPGAASDAVRAVAEAAAQAAQVFALNLGLHLCLAGTAFAPRGCEVELVGPIEPGEHELELEISDVDLIPRPWLTAEAELRAGGATVARVHGLRLEIREGEGVPVGPGEGGVVPGFLGRKNAAGERALLGEFHMIHSSRGDLAVTLGPEFARTAGRRATRMPAGGLRLCDRLMRVEGTRHRLDHARGESEYDSPADSWYYLETANSSMPNVIYMETSLQSALLLGYYLGATLTDPEEDYSLRNLDGTATVLREVDLRDKTIRQRSELLGTSVLSGAVLQNFAYELSVDGEPFYKGESLFGFFSEQALANQTGLDGGAYVPTWLERQERPPATRTIKVGPAGSTGHLHLLDEIEVADGAGEHGRGYLRAVRPISGQDWFFRRHFHLDPVMPGSLGVEAVVQALQEWLVDSGLAAHLVDARFVLPAGLPMSWRYRGQILASDGQMTVEAHIKDVIQDDESVRVVADANVWKPHLRIYGLENVGVELRGART</sequence>
<name>A0ABP5VIJ6_9ACTN</name>
<dbReference type="RefSeq" id="WP_344586937.1">
    <property type="nucleotide sequence ID" value="NZ_BAAARW010000002.1"/>
</dbReference>